<dbReference type="SUPFAM" id="SSF55681">
    <property type="entry name" value="Class II aaRS and biotin synthetases"/>
    <property type="match status" value="1"/>
</dbReference>
<dbReference type="EMBL" id="BIFR01000001">
    <property type="protein sequence ID" value="GCE10264.1"/>
    <property type="molecule type" value="Genomic_DNA"/>
</dbReference>
<evidence type="ECO:0000313" key="2">
    <source>
        <dbReference type="EMBL" id="GCE10264.1"/>
    </source>
</evidence>
<gene>
    <name evidence="2" type="primary">lipM</name>
    <name evidence="2" type="ORF">KTT_01230</name>
</gene>
<proteinExistence type="predicted"/>
<evidence type="ECO:0000259" key="1">
    <source>
        <dbReference type="PROSITE" id="PS51733"/>
    </source>
</evidence>
<keyword evidence="2" id="KW-0808">Transferase</keyword>
<dbReference type="PANTHER" id="PTHR43679">
    <property type="entry name" value="OCTANOYLTRANSFERASE LIPM-RELATED"/>
    <property type="match status" value="1"/>
</dbReference>
<sequence length="280" mass="31318">MQTQTGPFRFIDTGTQDAALNMALDEAILLHHLRGDVPPTLRVFRWSQPAISLGRFQNVEREIDVEACEQEQVALVRRPTGGRAVYHRDEFTYSIVISKEYGVPSGVVAAYAYLCQGLMLALQKLGVASVISDERVSKHPSAACFASSTQADLTSNGFKLVGSAQVWKEHALLQQGSLPLEDRAAEFFHLLRYPSEEARAEALALYNEKTNPLHAFAPTARWEEVSQAFCEGFSAFLRHPFTAGELTQSEWDLAQQLVQEKYSQLNWRKERIKLTTASEG</sequence>
<dbReference type="AlphaFoldDB" id="A0A401ZU19"/>
<keyword evidence="3" id="KW-1185">Reference proteome</keyword>
<reference evidence="3" key="1">
    <citation type="submission" date="2018-12" db="EMBL/GenBank/DDBJ databases">
        <title>Tengunoibacter tsumagoiensis gen. nov., sp. nov., Dictyobacter kobayashii sp. nov., D. alpinus sp. nov., and D. joshuensis sp. nov. and description of Dictyobacteraceae fam. nov. within the order Ktedonobacterales isolated from Tengu-no-mugimeshi.</title>
        <authorList>
            <person name="Wang C.M."/>
            <person name="Zheng Y."/>
            <person name="Sakai Y."/>
            <person name="Toyoda A."/>
            <person name="Minakuchi Y."/>
            <person name="Abe K."/>
            <person name="Yokota A."/>
            <person name="Yabe S."/>
        </authorList>
    </citation>
    <scope>NUCLEOTIDE SEQUENCE [LARGE SCALE GENOMIC DNA]</scope>
    <source>
        <strain evidence="3">Uno3</strain>
    </source>
</reference>
<dbReference type="InterPro" id="IPR045864">
    <property type="entry name" value="aa-tRNA-synth_II/BPL/LPL"/>
</dbReference>
<dbReference type="Pfam" id="PF21948">
    <property type="entry name" value="LplA-B_cat"/>
    <property type="match status" value="1"/>
</dbReference>
<dbReference type="Proteomes" id="UP000287352">
    <property type="component" value="Unassembled WGS sequence"/>
</dbReference>
<dbReference type="RefSeq" id="WP_126577878.1">
    <property type="nucleotide sequence ID" value="NZ_BIFR01000001.1"/>
</dbReference>
<dbReference type="InterPro" id="IPR004143">
    <property type="entry name" value="BPL_LPL_catalytic"/>
</dbReference>
<comment type="caution">
    <text evidence="2">The sequence shown here is derived from an EMBL/GenBank/DDBJ whole genome shotgun (WGS) entry which is preliminary data.</text>
</comment>
<organism evidence="2 3">
    <name type="scientific">Tengunoibacter tsumagoiensis</name>
    <dbReference type="NCBI Taxonomy" id="2014871"/>
    <lineage>
        <taxon>Bacteria</taxon>
        <taxon>Bacillati</taxon>
        <taxon>Chloroflexota</taxon>
        <taxon>Ktedonobacteria</taxon>
        <taxon>Ktedonobacterales</taxon>
        <taxon>Dictyobacteraceae</taxon>
        <taxon>Tengunoibacter</taxon>
    </lineage>
</organism>
<evidence type="ECO:0000313" key="3">
    <source>
        <dbReference type="Proteomes" id="UP000287352"/>
    </source>
</evidence>
<feature type="domain" description="BPL/LPL catalytic" evidence="1">
    <location>
        <begin position="35"/>
        <end position="241"/>
    </location>
</feature>
<protein>
    <submittedName>
        <fullName evidence="2">Octanoyltransferase LipM</fullName>
    </submittedName>
</protein>
<dbReference type="CDD" id="cd16443">
    <property type="entry name" value="LplA"/>
    <property type="match status" value="1"/>
</dbReference>
<dbReference type="OrthoDB" id="9774653at2"/>
<dbReference type="GO" id="GO:0016740">
    <property type="term" value="F:transferase activity"/>
    <property type="evidence" value="ECO:0007669"/>
    <property type="project" value="UniProtKB-KW"/>
</dbReference>
<dbReference type="PROSITE" id="PS51733">
    <property type="entry name" value="BPL_LPL_CATALYTIC"/>
    <property type="match status" value="1"/>
</dbReference>
<name>A0A401ZU19_9CHLR</name>
<dbReference type="Gene3D" id="3.30.930.10">
    <property type="entry name" value="Bira Bifunctional Protein, Domain 2"/>
    <property type="match status" value="1"/>
</dbReference>
<accession>A0A401ZU19</accession>
<dbReference type="InterPro" id="IPR050664">
    <property type="entry name" value="Octanoyltrans_LipM/LipL"/>
</dbReference>
<dbReference type="PANTHER" id="PTHR43679:SF2">
    <property type="entry name" value="OCTANOYL-[GCVH]:PROTEIN N-OCTANOYLTRANSFERASE"/>
    <property type="match status" value="1"/>
</dbReference>